<feature type="domain" description="MurNAc-LAA" evidence="2">
    <location>
        <begin position="145"/>
        <end position="254"/>
    </location>
</feature>
<dbReference type="SUPFAM" id="SSF53187">
    <property type="entry name" value="Zn-dependent exopeptidases"/>
    <property type="match status" value="1"/>
</dbReference>
<organism evidence="3 4">
    <name type="scientific">Anaeroselena agilis</name>
    <dbReference type="NCBI Taxonomy" id="3063788"/>
    <lineage>
        <taxon>Bacteria</taxon>
        <taxon>Bacillati</taxon>
        <taxon>Bacillota</taxon>
        <taxon>Negativicutes</taxon>
        <taxon>Acetonemataceae</taxon>
        <taxon>Anaeroselena</taxon>
    </lineage>
</organism>
<dbReference type="RefSeq" id="WP_413779014.1">
    <property type="nucleotide sequence ID" value="NZ_JAUOZS010000001.1"/>
</dbReference>
<dbReference type="PANTHER" id="PTHR30404">
    <property type="entry name" value="N-ACETYLMURAMOYL-L-ALANINE AMIDASE"/>
    <property type="match status" value="1"/>
</dbReference>
<evidence type="ECO:0000313" key="4">
    <source>
        <dbReference type="Proteomes" id="UP001254848"/>
    </source>
</evidence>
<dbReference type="SMART" id="SM00646">
    <property type="entry name" value="Ami_3"/>
    <property type="match status" value="1"/>
</dbReference>
<reference evidence="3 4" key="1">
    <citation type="submission" date="2023-07" db="EMBL/GenBank/DDBJ databases">
        <title>The novel representative of Negativicutes class, Anaeroselena agilis gen. nov. sp. nov.</title>
        <authorList>
            <person name="Prokofeva M.I."/>
            <person name="Elcheninov A.G."/>
            <person name="Klyukina A."/>
            <person name="Kublanov I.V."/>
            <person name="Frolov E.N."/>
            <person name="Podosokorskaya O.A."/>
        </authorList>
    </citation>
    <scope>NUCLEOTIDE SEQUENCE [LARGE SCALE GENOMIC DNA]</scope>
    <source>
        <strain evidence="3 4">4137-cl</strain>
    </source>
</reference>
<dbReference type="InterPro" id="IPR050695">
    <property type="entry name" value="N-acetylmuramoyl_amidase_3"/>
</dbReference>
<gene>
    <name evidence="3" type="ORF">Q4T40_04330</name>
</gene>
<dbReference type="Pfam" id="PF01520">
    <property type="entry name" value="Amidase_3"/>
    <property type="match status" value="1"/>
</dbReference>
<dbReference type="PANTHER" id="PTHR30404:SF0">
    <property type="entry name" value="N-ACETYLMURAMOYL-L-ALANINE AMIDASE AMIC"/>
    <property type="match status" value="1"/>
</dbReference>
<comment type="caution">
    <text evidence="3">The sequence shown here is derived from an EMBL/GenBank/DDBJ whole genome shotgun (WGS) entry which is preliminary data.</text>
</comment>
<dbReference type="EC" id="3.5.1.28" evidence="3"/>
<proteinExistence type="predicted"/>
<dbReference type="InterPro" id="IPR002508">
    <property type="entry name" value="MurNAc-LAA_cat"/>
</dbReference>
<name>A0ABU3NUI0_9FIRM</name>
<evidence type="ECO:0000313" key="3">
    <source>
        <dbReference type="EMBL" id="MDT8900470.1"/>
    </source>
</evidence>
<dbReference type="Proteomes" id="UP001254848">
    <property type="component" value="Unassembled WGS sequence"/>
</dbReference>
<dbReference type="CDD" id="cd02696">
    <property type="entry name" value="MurNAc-LAA"/>
    <property type="match status" value="1"/>
</dbReference>
<dbReference type="GO" id="GO:0008745">
    <property type="term" value="F:N-acetylmuramoyl-L-alanine amidase activity"/>
    <property type="evidence" value="ECO:0007669"/>
    <property type="project" value="UniProtKB-EC"/>
</dbReference>
<dbReference type="EMBL" id="JAUOZS010000001">
    <property type="protein sequence ID" value="MDT8900470.1"/>
    <property type="molecule type" value="Genomic_DNA"/>
</dbReference>
<dbReference type="Gene3D" id="3.40.630.40">
    <property type="entry name" value="Zn-dependent exopeptidases"/>
    <property type="match status" value="1"/>
</dbReference>
<keyword evidence="1 3" id="KW-0378">Hydrolase</keyword>
<accession>A0ABU3NUI0</accession>
<evidence type="ECO:0000259" key="2">
    <source>
        <dbReference type="SMART" id="SM00646"/>
    </source>
</evidence>
<evidence type="ECO:0000256" key="1">
    <source>
        <dbReference type="ARBA" id="ARBA00022801"/>
    </source>
</evidence>
<sequence length="259" mass="28072">MRIIIDGQRMPLQARVSKDILSMLKSMSKMLGWGIFYDAAKEVVYINSKSSSPPTPIPDRQTTAEPIESTRLLGKTVCIDPGHGGSDSGAVGPTGTMEKDNTLAISLLLRDRLEKNGATVLVTRDTDKDVSYANSSADEELGARVDIANESAADIFVSIHNDAFTNPSAAGTTTFHYGDAESARLAGHVQKCLIDELGTRDRGSRFASFYVIRYTDMPAILVEVAFISNPEEELLLASVDGRYKAAESIFAGIVKFFKV</sequence>
<keyword evidence="4" id="KW-1185">Reference proteome</keyword>
<protein>
    <submittedName>
        <fullName evidence="3">N-acetylmuramoyl-L-alanine amidase</fullName>
        <ecNumber evidence="3">3.5.1.28</ecNumber>
    </submittedName>
</protein>